<dbReference type="Gene3D" id="1.10.101.10">
    <property type="entry name" value="PGBD-like superfamily/PGBD"/>
    <property type="match status" value="2"/>
</dbReference>
<name>W4Q0X7_9BACI</name>
<dbReference type="Pfam" id="PF00877">
    <property type="entry name" value="NLPC_P60"/>
    <property type="match status" value="1"/>
</dbReference>
<dbReference type="InterPro" id="IPR038765">
    <property type="entry name" value="Papain-like_cys_pep_sf"/>
</dbReference>
<evidence type="ECO:0000256" key="1">
    <source>
        <dbReference type="ARBA" id="ARBA00007074"/>
    </source>
</evidence>
<organism evidence="7 8">
    <name type="scientific">Halalkalibacter wakoensis JCM 9140</name>
    <dbReference type="NCBI Taxonomy" id="1236970"/>
    <lineage>
        <taxon>Bacteria</taxon>
        <taxon>Bacillati</taxon>
        <taxon>Bacillota</taxon>
        <taxon>Bacilli</taxon>
        <taxon>Bacillales</taxon>
        <taxon>Bacillaceae</taxon>
        <taxon>Halalkalibacter</taxon>
    </lineage>
</organism>
<dbReference type="Proteomes" id="UP000018890">
    <property type="component" value="Unassembled WGS sequence"/>
</dbReference>
<dbReference type="STRING" id="1236970.JCM9140_988"/>
<dbReference type="InterPro" id="IPR002477">
    <property type="entry name" value="Peptidoglycan-bd-like"/>
</dbReference>
<reference evidence="7" key="1">
    <citation type="journal article" date="2014" name="Genome Announc.">
        <title>Draft Genome Sequences of Three Alkaliphilic Bacillus Strains, Bacillus wakoensis JCM 9140T, Bacillus akibai JCM 9157T, and Bacillus hemicellulosilyticus JCM 9152T.</title>
        <authorList>
            <person name="Yuki M."/>
            <person name="Oshima K."/>
            <person name="Suda W."/>
            <person name="Oshida Y."/>
            <person name="Kitamura K."/>
            <person name="Iida T."/>
            <person name="Hattori M."/>
            <person name="Ohkuma M."/>
        </authorList>
    </citation>
    <scope>NUCLEOTIDE SEQUENCE [LARGE SCALE GENOMIC DNA]</scope>
    <source>
        <strain evidence="7">JCM 9140</strain>
    </source>
</reference>
<evidence type="ECO:0000259" key="6">
    <source>
        <dbReference type="PROSITE" id="PS51935"/>
    </source>
</evidence>
<protein>
    <recommendedName>
        <fullName evidence="6">NlpC/P60 domain-containing protein</fullName>
    </recommendedName>
</protein>
<dbReference type="SUPFAM" id="SSF54001">
    <property type="entry name" value="Cysteine proteinases"/>
    <property type="match status" value="1"/>
</dbReference>
<gene>
    <name evidence="7" type="ORF">JCM9140_988</name>
</gene>
<keyword evidence="4" id="KW-0788">Thiol protease</keyword>
<keyword evidence="8" id="KW-1185">Reference proteome</keyword>
<feature type="compositionally biased region" description="Polar residues" evidence="5">
    <location>
        <begin position="124"/>
        <end position="144"/>
    </location>
</feature>
<dbReference type="InterPro" id="IPR036366">
    <property type="entry name" value="PGBDSf"/>
</dbReference>
<sequence length="364" mass="39555">MKTTTKRTLLLSTAMIGTAISLPLDSDQAKAATKPISSEKTLEVNQLLTFGATGPQVLELQSYLKTFDYYKGRKDGVFGPLTKQAITTYQKTHQLKVDGIAGPETISHLLLASDVKRNKDENKSSVTETKNNPDQAITSENGSASLKGESIRTFKQGDRGERVSELQQQLAEYGYYQGVDGIYGPKTTAAVKQFQRAHQLQVDGIIGPKTKAMLEEADHVIHAPETNQTADSNTSTVKNEPSNENSTSSSNVIQTATSLKGSPYVWGGTSPAGFDCSGFIQYVFKQHGKSVPRTTSDLYQQGQAVSNLQVGDIVFFTTYRSGPSHAGIYLGNRQFIHVGSSTGVATASLDQSYWSTRYLGAKRF</sequence>
<evidence type="ECO:0000256" key="4">
    <source>
        <dbReference type="ARBA" id="ARBA00022807"/>
    </source>
</evidence>
<dbReference type="GO" id="GO:0006508">
    <property type="term" value="P:proteolysis"/>
    <property type="evidence" value="ECO:0007669"/>
    <property type="project" value="UniProtKB-KW"/>
</dbReference>
<feature type="region of interest" description="Disordered" evidence="5">
    <location>
        <begin position="223"/>
        <end position="250"/>
    </location>
</feature>
<feature type="domain" description="NlpC/P60" evidence="6">
    <location>
        <begin position="246"/>
        <end position="364"/>
    </location>
</feature>
<dbReference type="InterPro" id="IPR051202">
    <property type="entry name" value="Peptidase_C40"/>
</dbReference>
<dbReference type="PROSITE" id="PS51935">
    <property type="entry name" value="NLPC_P60"/>
    <property type="match status" value="1"/>
</dbReference>
<accession>W4Q0X7</accession>
<dbReference type="GO" id="GO:0008234">
    <property type="term" value="F:cysteine-type peptidase activity"/>
    <property type="evidence" value="ECO:0007669"/>
    <property type="project" value="UniProtKB-KW"/>
</dbReference>
<evidence type="ECO:0000313" key="7">
    <source>
        <dbReference type="EMBL" id="GAE25019.1"/>
    </source>
</evidence>
<dbReference type="AlphaFoldDB" id="W4Q0X7"/>
<dbReference type="InterPro" id="IPR036365">
    <property type="entry name" value="PGBD-like_sf"/>
</dbReference>
<evidence type="ECO:0000313" key="8">
    <source>
        <dbReference type="Proteomes" id="UP000018890"/>
    </source>
</evidence>
<dbReference type="EMBL" id="BAUT01000006">
    <property type="protein sequence ID" value="GAE25019.1"/>
    <property type="molecule type" value="Genomic_DNA"/>
</dbReference>
<feature type="compositionally biased region" description="Polar residues" evidence="5">
    <location>
        <begin position="225"/>
        <end position="238"/>
    </location>
</feature>
<evidence type="ECO:0000256" key="2">
    <source>
        <dbReference type="ARBA" id="ARBA00022670"/>
    </source>
</evidence>
<dbReference type="PANTHER" id="PTHR47053:SF1">
    <property type="entry name" value="MUREIN DD-ENDOPEPTIDASE MEPH-RELATED"/>
    <property type="match status" value="1"/>
</dbReference>
<proteinExistence type="inferred from homology"/>
<evidence type="ECO:0000256" key="3">
    <source>
        <dbReference type="ARBA" id="ARBA00022801"/>
    </source>
</evidence>
<comment type="caution">
    <text evidence="7">The sequence shown here is derived from an EMBL/GenBank/DDBJ whole genome shotgun (WGS) entry which is preliminary data.</text>
</comment>
<dbReference type="PANTHER" id="PTHR47053">
    <property type="entry name" value="MUREIN DD-ENDOPEPTIDASE MEPH-RELATED"/>
    <property type="match status" value="1"/>
</dbReference>
<keyword evidence="2" id="KW-0645">Protease</keyword>
<keyword evidence="3" id="KW-0378">Hydrolase</keyword>
<dbReference type="OrthoDB" id="9813368at2"/>
<dbReference type="SUPFAM" id="SSF47090">
    <property type="entry name" value="PGBD-like"/>
    <property type="match status" value="2"/>
</dbReference>
<feature type="compositionally biased region" description="Low complexity" evidence="5">
    <location>
        <begin position="239"/>
        <end position="250"/>
    </location>
</feature>
<dbReference type="RefSeq" id="WP_052002055.1">
    <property type="nucleotide sequence ID" value="NZ_BAUT01000006.1"/>
</dbReference>
<dbReference type="Gene3D" id="3.90.1720.10">
    <property type="entry name" value="endopeptidase domain like (from Nostoc punctiforme)"/>
    <property type="match status" value="1"/>
</dbReference>
<feature type="region of interest" description="Disordered" evidence="5">
    <location>
        <begin position="117"/>
        <end position="150"/>
    </location>
</feature>
<dbReference type="InterPro" id="IPR000064">
    <property type="entry name" value="NLP_P60_dom"/>
</dbReference>
<evidence type="ECO:0000256" key="5">
    <source>
        <dbReference type="SAM" id="MobiDB-lite"/>
    </source>
</evidence>
<comment type="similarity">
    <text evidence="1">Belongs to the peptidase C40 family.</text>
</comment>
<dbReference type="Pfam" id="PF01471">
    <property type="entry name" value="PG_binding_1"/>
    <property type="match status" value="2"/>
</dbReference>